<feature type="chain" id="PRO_5046859607" description="DUF2782 domain-containing protein" evidence="2">
    <location>
        <begin position="25"/>
        <end position="144"/>
    </location>
</feature>
<comment type="caution">
    <text evidence="3">The sequence shown here is derived from an EMBL/GenBank/DDBJ whole genome shotgun (WGS) entry which is preliminary data.</text>
</comment>
<keyword evidence="2" id="KW-0732">Signal</keyword>
<accession>A0ABS8IMY2</accession>
<feature type="region of interest" description="Disordered" evidence="1">
    <location>
        <begin position="25"/>
        <end position="144"/>
    </location>
</feature>
<protein>
    <recommendedName>
        <fullName evidence="5">DUF2782 domain-containing protein</fullName>
    </recommendedName>
</protein>
<proteinExistence type="predicted"/>
<feature type="compositionally biased region" description="Pro residues" evidence="1">
    <location>
        <begin position="134"/>
        <end position="144"/>
    </location>
</feature>
<feature type="compositionally biased region" description="Basic and acidic residues" evidence="1">
    <location>
        <begin position="50"/>
        <end position="66"/>
    </location>
</feature>
<feature type="signal peptide" evidence="2">
    <location>
        <begin position="1"/>
        <end position="24"/>
    </location>
</feature>
<evidence type="ECO:0000313" key="4">
    <source>
        <dbReference type="Proteomes" id="UP001198701"/>
    </source>
</evidence>
<sequence length="144" mass="15220">MMRTSPALKLLALFLLAHSGSALAQARPSEAPPKLERIEEGSDTPVTIVPKRDQQRNIKETKDGGQVKEVQVKSGKSTYTMKGSNPGSVAENSVGTGSTLRPPQWQVLEFDLSKKKQAQRDEEAAAAAAAAPPAAVPPPPALAK</sequence>
<evidence type="ECO:0000256" key="1">
    <source>
        <dbReference type="SAM" id="MobiDB-lite"/>
    </source>
</evidence>
<organism evidence="3 4">
    <name type="scientific">Massilia agrisoli</name>
    <dbReference type="NCBI Taxonomy" id="2892444"/>
    <lineage>
        <taxon>Bacteria</taxon>
        <taxon>Pseudomonadati</taxon>
        <taxon>Pseudomonadota</taxon>
        <taxon>Betaproteobacteria</taxon>
        <taxon>Burkholderiales</taxon>
        <taxon>Oxalobacteraceae</taxon>
        <taxon>Telluria group</taxon>
        <taxon>Massilia</taxon>
    </lineage>
</organism>
<feature type="compositionally biased region" description="Polar residues" evidence="1">
    <location>
        <begin position="74"/>
        <end position="101"/>
    </location>
</feature>
<evidence type="ECO:0000313" key="3">
    <source>
        <dbReference type="EMBL" id="MCC6069645.1"/>
    </source>
</evidence>
<gene>
    <name evidence="3" type="ORF">LMJ30_01575</name>
</gene>
<dbReference type="RefSeq" id="WP_229430582.1">
    <property type="nucleotide sequence ID" value="NZ_JAJHPV010000004.1"/>
</dbReference>
<name>A0ABS8IMY2_9BURK</name>
<evidence type="ECO:0008006" key="5">
    <source>
        <dbReference type="Google" id="ProtNLM"/>
    </source>
</evidence>
<keyword evidence="4" id="KW-1185">Reference proteome</keyword>
<reference evidence="3 4" key="1">
    <citation type="submission" date="2021-11" db="EMBL/GenBank/DDBJ databases">
        <authorList>
            <person name="Huq M.A."/>
        </authorList>
    </citation>
    <scope>NUCLEOTIDE SEQUENCE [LARGE SCALE GENOMIC DNA]</scope>
    <source>
        <strain evidence="3 4">MAHUQ-52</strain>
    </source>
</reference>
<dbReference type="Proteomes" id="UP001198701">
    <property type="component" value="Unassembled WGS sequence"/>
</dbReference>
<feature type="compositionally biased region" description="Basic and acidic residues" evidence="1">
    <location>
        <begin position="111"/>
        <end position="123"/>
    </location>
</feature>
<dbReference type="EMBL" id="JAJHPV010000004">
    <property type="protein sequence ID" value="MCC6069645.1"/>
    <property type="molecule type" value="Genomic_DNA"/>
</dbReference>
<evidence type="ECO:0000256" key="2">
    <source>
        <dbReference type="SAM" id="SignalP"/>
    </source>
</evidence>